<dbReference type="Proteomes" id="UP001152747">
    <property type="component" value="Unassembled WGS sequence"/>
</dbReference>
<name>A0A9P1I3K1_9PELO</name>
<evidence type="ECO:0000256" key="1">
    <source>
        <dbReference type="SAM" id="MobiDB-lite"/>
    </source>
</evidence>
<feature type="region of interest" description="Disordered" evidence="1">
    <location>
        <begin position="1"/>
        <end position="45"/>
    </location>
</feature>
<reference evidence="2" key="1">
    <citation type="submission" date="2022-11" db="EMBL/GenBank/DDBJ databases">
        <authorList>
            <person name="Kikuchi T."/>
        </authorList>
    </citation>
    <scope>NUCLEOTIDE SEQUENCE</scope>
    <source>
        <strain evidence="2">PS1010</strain>
    </source>
</reference>
<dbReference type="AlphaFoldDB" id="A0A9P1I3K1"/>
<proteinExistence type="predicted"/>
<keyword evidence="3" id="KW-1185">Reference proteome</keyword>
<dbReference type="EMBL" id="CANHGI010000001">
    <property type="protein sequence ID" value="CAI5437852.1"/>
    <property type="molecule type" value="Genomic_DNA"/>
</dbReference>
<feature type="compositionally biased region" description="Polar residues" evidence="1">
    <location>
        <begin position="1"/>
        <end position="10"/>
    </location>
</feature>
<evidence type="ECO:0000313" key="3">
    <source>
        <dbReference type="Proteomes" id="UP001152747"/>
    </source>
</evidence>
<gene>
    <name evidence="2" type="ORF">CAMP_LOCUS489</name>
</gene>
<organism evidence="2 3">
    <name type="scientific">Caenorhabditis angaria</name>
    <dbReference type="NCBI Taxonomy" id="860376"/>
    <lineage>
        <taxon>Eukaryota</taxon>
        <taxon>Metazoa</taxon>
        <taxon>Ecdysozoa</taxon>
        <taxon>Nematoda</taxon>
        <taxon>Chromadorea</taxon>
        <taxon>Rhabditida</taxon>
        <taxon>Rhabditina</taxon>
        <taxon>Rhabditomorpha</taxon>
        <taxon>Rhabditoidea</taxon>
        <taxon>Rhabditidae</taxon>
        <taxon>Peloderinae</taxon>
        <taxon>Caenorhabditis</taxon>
    </lineage>
</organism>
<evidence type="ECO:0000313" key="2">
    <source>
        <dbReference type="EMBL" id="CAI5437852.1"/>
    </source>
</evidence>
<protein>
    <submittedName>
        <fullName evidence="2">Uncharacterized protein</fullName>
    </submittedName>
</protein>
<comment type="caution">
    <text evidence="2">The sequence shown here is derived from an EMBL/GenBank/DDBJ whole genome shotgun (WGS) entry which is preliminary data.</text>
</comment>
<accession>A0A9P1I3K1</accession>
<sequence>MTDTNVNQSKPSDRAEAPPAAKDLPHPPAESPVVQEQEAKGEQTVGNVASALEDNQQLQDPQATTTLRDSVDALYKEFKILMDSNPELLAEIRNMPPVSNQQLLESLQNLIRTSEALENGVENDLEIEQVVAETEIVPTSTELNSNIPPTLEKPAEDIEMSYDLEEAIEQVVAETEIVPTSTELTSNIPQTFSLNSNELMENGNVDNVTEGENMEDLGAEMTDIDQTTSTDQDMVNLRAYLEFEHVYGAGEGLKQRPSTFRESERFPTRLESYQASPFREVSEPGSSGNRSEERAILSEFREKAGWNTSSSDTPEYSSNTFDASSLKISDYPDVSGRIFDFDRNVSNHDQFHFFFVE</sequence>